<keyword evidence="1" id="KW-0812">Transmembrane</keyword>
<reference evidence="2 3" key="1">
    <citation type="submission" date="2023-06" db="EMBL/GenBank/DDBJ databases">
        <authorList>
            <person name="Oyuntsetseg B."/>
            <person name="Kim S.B."/>
        </authorList>
    </citation>
    <scope>NUCLEOTIDE SEQUENCE [LARGE SCALE GENOMIC DNA]</scope>
    <source>
        <strain evidence="2 3">2-2</strain>
    </source>
</reference>
<keyword evidence="1" id="KW-0472">Membrane</keyword>
<keyword evidence="3" id="KW-1185">Reference proteome</keyword>
<dbReference type="Proteomes" id="UP001227101">
    <property type="component" value="Chromosome"/>
</dbReference>
<protein>
    <submittedName>
        <fullName evidence="2">Uncharacterized protein</fullName>
    </submittedName>
</protein>
<evidence type="ECO:0000313" key="3">
    <source>
        <dbReference type="Proteomes" id="UP001227101"/>
    </source>
</evidence>
<keyword evidence="1" id="KW-1133">Transmembrane helix</keyword>
<accession>A0ABY8XAE5</accession>
<proteinExistence type="predicted"/>
<name>A0ABY8XAE5_9PSEU</name>
<evidence type="ECO:0000313" key="2">
    <source>
        <dbReference type="EMBL" id="WIV52536.1"/>
    </source>
</evidence>
<dbReference type="EMBL" id="CP127173">
    <property type="protein sequence ID" value="WIV52536.1"/>
    <property type="molecule type" value="Genomic_DNA"/>
</dbReference>
<dbReference type="RefSeq" id="WP_285448851.1">
    <property type="nucleotide sequence ID" value="NZ_CP127173.1"/>
</dbReference>
<gene>
    <name evidence="2" type="ORF">QP939_26575</name>
</gene>
<organism evidence="2 3">
    <name type="scientific">Amycolatopsis nalaikhensis</name>
    <dbReference type="NCBI Taxonomy" id="715472"/>
    <lineage>
        <taxon>Bacteria</taxon>
        <taxon>Bacillati</taxon>
        <taxon>Actinomycetota</taxon>
        <taxon>Actinomycetes</taxon>
        <taxon>Pseudonocardiales</taxon>
        <taxon>Pseudonocardiaceae</taxon>
        <taxon>Amycolatopsis</taxon>
    </lineage>
</organism>
<evidence type="ECO:0000256" key="1">
    <source>
        <dbReference type="SAM" id="Phobius"/>
    </source>
</evidence>
<feature type="transmembrane region" description="Helical" evidence="1">
    <location>
        <begin position="221"/>
        <end position="248"/>
    </location>
</feature>
<sequence length="258" mass="28434">MSYQGIPEEDLIEDERSMLPAGRTVAATDALLAKLPDVAIYGFLLCADPQHPLNTVVSERWSELDHRSGERVAIVAFEPPKEWAEGIVERWRLTFGDKFDETWADWERGRGLEPGAAFDYLGSFKTDPPLRPADLPCLVLFSDLNDRRAVVRPLPAWPPQDLFALLNGLIDQITECAQLPAPDRLEALATALTTPSAKMKTSFGRLASRSVDYLRSHPATVVITAISVVLALGSASVLPLSIGMIAALKEVRDIFRRS</sequence>